<gene>
    <name evidence="1" type="ORF">B0H15DRAFT_578208</name>
</gene>
<reference evidence="1" key="1">
    <citation type="submission" date="2023-03" db="EMBL/GenBank/DDBJ databases">
        <title>Massive genome expansion in bonnet fungi (Mycena s.s.) driven by repeated elements and novel gene families across ecological guilds.</title>
        <authorList>
            <consortium name="Lawrence Berkeley National Laboratory"/>
            <person name="Harder C.B."/>
            <person name="Miyauchi S."/>
            <person name="Viragh M."/>
            <person name="Kuo A."/>
            <person name="Thoen E."/>
            <person name="Andreopoulos B."/>
            <person name="Lu D."/>
            <person name="Skrede I."/>
            <person name="Drula E."/>
            <person name="Henrissat B."/>
            <person name="Morin E."/>
            <person name="Kohler A."/>
            <person name="Barry K."/>
            <person name="LaButti K."/>
            <person name="Morin E."/>
            <person name="Salamov A."/>
            <person name="Lipzen A."/>
            <person name="Mereny Z."/>
            <person name="Hegedus B."/>
            <person name="Baldrian P."/>
            <person name="Stursova M."/>
            <person name="Weitz H."/>
            <person name="Taylor A."/>
            <person name="Grigoriev I.V."/>
            <person name="Nagy L.G."/>
            <person name="Martin F."/>
            <person name="Kauserud H."/>
        </authorList>
    </citation>
    <scope>NUCLEOTIDE SEQUENCE</scope>
    <source>
        <strain evidence="1">CBHHK173m</strain>
    </source>
</reference>
<evidence type="ECO:0000313" key="1">
    <source>
        <dbReference type="EMBL" id="KAJ7076657.1"/>
    </source>
</evidence>
<name>A0AAD6XG52_9AGAR</name>
<protein>
    <submittedName>
        <fullName evidence="1">Uncharacterized protein</fullName>
    </submittedName>
</protein>
<dbReference type="AlphaFoldDB" id="A0AAD6XG52"/>
<proteinExistence type="predicted"/>
<keyword evidence="2" id="KW-1185">Reference proteome</keyword>
<comment type="caution">
    <text evidence="1">The sequence shown here is derived from an EMBL/GenBank/DDBJ whole genome shotgun (WGS) entry which is preliminary data.</text>
</comment>
<organism evidence="1 2">
    <name type="scientific">Mycena belliarum</name>
    <dbReference type="NCBI Taxonomy" id="1033014"/>
    <lineage>
        <taxon>Eukaryota</taxon>
        <taxon>Fungi</taxon>
        <taxon>Dikarya</taxon>
        <taxon>Basidiomycota</taxon>
        <taxon>Agaricomycotina</taxon>
        <taxon>Agaricomycetes</taxon>
        <taxon>Agaricomycetidae</taxon>
        <taxon>Agaricales</taxon>
        <taxon>Marasmiineae</taxon>
        <taxon>Mycenaceae</taxon>
        <taxon>Mycena</taxon>
    </lineage>
</organism>
<sequence length="435" mass="48419">MSSDIGHVLSTKSRDLQRDTFIFISLSARSELFFVAGINQKLTPASSATIHHWVEILRGESKPEPFWLCPVTVHSAGIMAYYVRPSGPAIEPYSKEPLPAGNYGWYFDRECTARGFPDLTTVPARLYTLEARLNSVSDETGIKLVPDVIPAAEADVAVARDEGRCRFTGCLTDTILVWIIPPAVAWETEDSTLAPRDTTAPFLVAANIITMQRQLRFHFHNNHFTVDVDDDYRILVLRAMGDAQSLLPSHLPRHVKQSAAADHFLRLHCRHSLSVMLLGGDIAEVYSNSMIIQAMSELGVDYAGSDEPEESEMVALEDVRWQSELGQEILAHVMKNRMARSLYESERSVCGSDDDEAPAESAKSVKQIEIDSEDWPTFVEPSKTWQAIDFDPALYSSSSDDVELSKFPRVRIPADWRPPPGAEVALISPKAFLAD</sequence>
<dbReference type="EMBL" id="JARJCN010000079">
    <property type="protein sequence ID" value="KAJ7076657.1"/>
    <property type="molecule type" value="Genomic_DNA"/>
</dbReference>
<evidence type="ECO:0000313" key="2">
    <source>
        <dbReference type="Proteomes" id="UP001222325"/>
    </source>
</evidence>
<accession>A0AAD6XG52</accession>
<dbReference type="Proteomes" id="UP001222325">
    <property type="component" value="Unassembled WGS sequence"/>
</dbReference>